<dbReference type="EC" id="3.1.4.-" evidence="2"/>
<dbReference type="GO" id="GO:0016787">
    <property type="term" value="F:hydrolase activity"/>
    <property type="evidence" value="ECO:0007669"/>
    <property type="project" value="UniProtKB-UniRule"/>
</dbReference>
<keyword evidence="5" id="KW-1185">Reference proteome</keyword>
<protein>
    <recommendedName>
        <fullName evidence="2">Phosphoesterase</fullName>
        <ecNumber evidence="2">3.1.4.-</ecNumber>
    </recommendedName>
</protein>
<keyword evidence="2" id="KW-0479">Metal-binding</keyword>
<evidence type="ECO:0000256" key="2">
    <source>
        <dbReference type="RuleBase" id="RU362039"/>
    </source>
</evidence>
<evidence type="ECO:0000256" key="1">
    <source>
        <dbReference type="ARBA" id="ARBA00008950"/>
    </source>
</evidence>
<feature type="domain" description="Calcineurin-like phosphoesterase" evidence="3">
    <location>
        <begin position="1"/>
        <end position="142"/>
    </location>
</feature>
<comment type="caution">
    <text evidence="4">The sequence shown here is derived from an EMBL/GenBank/DDBJ whole genome shotgun (WGS) entry which is preliminary data.</text>
</comment>
<dbReference type="InterPro" id="IPR029052">
    <property type="entry name" value="Metallo-depent_PP-like"/>
</dbReference>
<dbReference type="InterPro" id="IPR024654">
    <property type="entry name" value="Calcineurin-like_PHP_lpxH"/>
</dbReference>
<dbReference type="SUPFAM" id="SSF56300">
    <property type="entry name" value="Metallo-dependent phosphatases"/>
    <property type="match status" value="1"/>
</dbReference>
<evidence type="ECO:0000259" key="3">
    <source>
        <dbReference type="Pfam" id="PF12850"/>
    </source>
</evidence>
<dbReference type="InterPro" id="IPR041802">
    <property type="entry name" value="MPP_YfcE"/>
</dbReference>
<proteinExistence type="inferred from homology"/>
<gene>
    <name evidence="4" type="ORF">H4683_001562</name>
</gene>
<dbReference type="NCBIfam" id="TIGR00040">
    <property type="entry name" value="yfcE"/>
    <property type="match status" value="1"/>
</dbReference>
<dbReference type="RefSeq" id="WP_192598270.1">
    <property type="nucleotide sequence ID" value="NZ_JADBEL010000006.1"/>
</dbReference>
<organism evidence="4 5">
    <name type="scientific">Sporosarcina limicola</name>
    <dbReference type="NCBI Taxonomy" id="34101"/>
    <lineage>
        <taxon>Bacteria</taxon>
        <taxon>Bacillati</taxon>
        <taxon>Bacillota</taxon>
        <taxon>Bacilli</taxon>
        <taxon>Bacillales</taxon>
        <taxon>Caryophanaceae</taxon>
        <taxon>Sporosarcina</taxon>
    </lineage>
</organism>
<evidence type="ECO:0000313" key="5">
    <source>
        <dbReference type="Proteomes" id="UP000658225"/>
    </source>
</evidence>
<dbReference type="Proteomes" id="UP000658225">
    <property type="component" value="Unassembled WGS sequence"/>
</dbReference>
<dbReference type="CDD" id="cd00841">
    <property type="entry name" value="MPP_YfcE"/>
    <property type="match status" value="1"/>
</dbReference>
<dbReference type="EMBL" id="JADBEL010000006">
    <property type="protein sequence ID" value="MBE1554486.1"/>
    <property type="molecule type" value="Genomic_DNA"/>
</dbReference>
<dbReference type="Pfam" id="PF12850">
    <property type="entry name" value="Metallophos_2"/>
    <property type="match status" value="1"/>
</dbReference>
<comment type="similarity">
    <text evidence="1 2">Belongs to the metallophosphoesterase superfamily. YfcE family.</text>
</comment>
<reference evidence="4" key="1">
    <citation type="submission" date="2020-10" db="EMBL/GenBank/DDBJ databases">
        <title>Genomic Encyclopedia of Type Strains, Phase IV (KMG-IV): sequencing the most valuable type-strain genomes for metagenomic binning, comparative biology and taxonomic classification.</title>
        <authorList>
            <person name="Goeker M."/>
        </authorList>
    </citation>
    <scope>NUCLEOTIDE SEQUENCE</scope>
    <source>
        <strain evidence="4">DSM 13886</strain>
    </source>
</reference>
<dbReference type="GO" id="GO:0046872">
    <property type="term" value="F:metal ion binding"/>
    <property type="evidence" value="ECO:0007669"/>
    <property type="project" value="UniProtKB-KW"/>
</dbReference>
<dbReference type="InterPro" id="IPR000979">
    <property type="entry name" value="Phosphodiesterase_MJ0936/Vps29"/>
</dbReference>
<comment type="cofactor">
    <cofactor evidence="2">
        <name>a divalent metal cation</name>
        <dbReference type="ChEBI" id="CHEBI:60240"/>
    </cofactor>
</comment>
<dbReference type="Gene3D" id="3.60.21.10">
    <property type="match status" value="1"/>
</dbReference>
<dbReference type="PANTHER" id="PTHR11124">
    <property type="entry name" value="VACUOLAR SORTING PROTEIN VPS29"/>
    <property type="match status" value="1"/>
</dbReference>
<dbReference type="AlphaFoldDB" id="A0A927MNK5"/>
<sequence>MKLVVMSDSHGDMETVRAVSALSADAIFHCGDSELSFNDPLLHKMYCVRGNCDWDSDYPSSVVIEVKGKIVLVVHGHEHDVKHSLLPLYYAALEHGADIVLFGHSHLYGAEMKEGILFVNPGSTMQPRGGKQATYAVIEWDEMVRVTFKNRMHDTVDFVEMNNFEK</sequence>
<name>A0A927MNK5_9BACL</name>
<accession>A0A927MNK5</accession>
<evidence type="ECO:0000313" key="4">
    <source>
        <dbReference type="EMBL" id="MBE1554486.1"/>
    </source>
</evidence>